<dbReference type="EMBL" id="SMNA01000001">
    <property type="protein sequence ID" value="TDE99035.1"/>
    <property type="molecule type" value="Genomic_DNA"/>
</dbReference>
<proteinExistence type="inferred from homology"/>
<dbReference type="InterPro" id="IPR052704">
    <property type="entry name" value="ECF_Sigma-70_Domain"/>
</dbReference>
<dbReference type="Gene3D" id="1.10.10.10">
    <property type="entry name" value="Winged helix-like DNA-binding domain superfamily/Winged helix DNA-binding domain"/>
    <property type="match status" value="1"/>
</dbReference>
<evidence type="ECO:0000259" key="8">
    <source>
        <dbReference type="Pfam" id="PF12680"/>
    </source>
</evidence>
<dbReference type="Gene3D" id="1.10.1740.10">
    <property type="match status" value="1"/>
</dbReference>
<dbReference type="PANTHER" id="PTHR30173">
    <property type="entry name" value="SIGMA 19 FACTOR"/>
    <property type="match status" value="1"/>
</dbReference>
<keyword evidence="3" id="KW-0805">Transcription regulation</keyword>
<accession>A0ABY2E959</accession>
<dbReference type="PANTHER" id="PTHR30173:SF43">
    <property type="entry name" value="ECF RNA POLYMERASE SIGMA FACTOR SIGI-RELATED"/>
    <property type="match status" value="1"/>
</dbReference>
<dbReference type="Pfam" id="PF08281">
    <property type="entry name" value="Sigma70_r4_2"/>
    <property type="match status" value="1"/>
</dbReference>
<comment type="similarity">
    <text evidence="1">Belongs to the sigma-70 factor family. ECF subfamily.</text>
</comment>
<keyword evidence="10" id="KW-1185">Reference proteome</keyword>
<dbReference type="InterPro" id="IPR037401">
    <property type="entry name" value="SnoaL-like"/>
</dbReference>
<dbReference type="Gene3D" id="3.10.450.50">
    <property type="match status" value="1"/>
</dbReference>
<comment type="subunit">
    <text evidence="2">Interacts transiently with the RNA polymerase catalytic core formed by RpoA, RpoB, RpoC and RpoZ (2 alpha, 1 beta, 1 beta' and 1 omega subunit) to form the RNA polymerase holoenzyme that can initiate transcription.</text>
</comment>
<evidence type="ECO:0000313" key="9">
    <source>
        <dbReference type="EMBL" id="TDE99035.1"/>
    </source>
</evidence>
<feature type="domain" description="SnoaL-like" evidence="8">
    <location>
        <begin position="182"/>
        <end position="254"/>
    </location>
</feature>
<dbReference type="InterPro" id="IPR014284">
    <property type="entry name" value="RNA_pol_sigma-70_dom"/>
</dbReference>
<dbReference type="InterPro" id="IPR013249">
    <property type="entry name" value="RNA_pol_sigma70_r4_t2"/>
</dbReference>
<evidence type="ECO:0000256" key="2">
    <source>
        <dbReference type="ARBA" id="ARBA00011344"/>
    </source>
</evidence>
<dbReference type="Proteomes" id="UP000504882">
    <property type="component" value="Unassembled WGS sequence"/>
</dbReference>
<dbReference type="NCBIfam" id="TIGR02937">
    <property type="entry name" value="sigma70-ECF"/>
    <property type="match status" value="1"/>
</dbReference>
<evidence type="ECO:0000256" key="3">
    <source>
        <dbReference type="ARBA" id="ARBA00023015"/>
    </source>
</evidence>
<feature type="domain" description="RNA polymerase sigma-70 region 2" evidence="6">
    <location>
        <begin position="10"/>
        <end position="74"/>
    </location>
</feature>
<comment type="caution">
    <text evidence="9">The sequence shown here is derived from an EMBL/GenBank/DDBJ whole genome shotgun (WGS) entry which is preliminary data.</text>
</comment>
<organism evidence="9 10">
    <name type="scientific">Occultella glacieicola</name>
    <dbReference type="NCBI Taxonomy" id="2518684"/>
    <lineage>
        <taxon>Bacteria</taxon>
        <taxon>Bacillati</taxon>
        <taxon>Actinomycetota</taxon>
        <taxon>Actinomycetes</taxon>
        <taxon>Micrococcales</taxon>
        <taxon>Ruaniaceae</taxon>
        <taxon>Occultella</taxon>
    </lineage>
</organism>
<dbReference type="Pfam" id="PF04542">
    <property type="entry name" value="Sigma70_r2"/>
    <property type="match status" value="1"/>
</dbReference>
<dbReference type="Pfam" id="PF12680">
    <property type="entry name" value="SnoaL_2"/>
    <property type="match status" value="1"/>
</dbReference>
<sequence length="296" mass="31942">MDDGDDLTALFERARPRLRAVAYRMLGSLAEADDALQDAWLRADRAGLDGVENPAGWLTTVVVRTCLNRLRARANRREDELDDVVHVPDPLLGPAAGPDPEQEAVLADSVGLALMVVLDTLPPAERLAFVLHDMFAVPFDEIAPMLQRSPTATRQLASRGRRRVAASVTEPDPDVRAQREVVEAFFAASRDGDLDALVAVLHPDVVLRSDGGRSRPQMSMTLHGPAAVSRQAFTAARLSPFVHPVLVNGVAGVVVAPHGRAQFVMAFTVRTGRILAIDVLADTDRLAELDLPPLGV</sequence>
<reference evidence="9 10" key="1">
    <citation type="submission" date="2019-03" db="EMBL/GenBank/DDBJ databases">
        <title>Genomic features of bacteria from cold environments.</title>
        <authorList>
            <person name="Shen L."/>
        </authorList>
    </citation>
    <scope>NUCLEOTIDE SEQUENCE [LARGE SCALE GENOMIC DNA]</scope>
    <source>
        <strain evidence="10">T3246-1</strain>
    </source>
</reference>
<dbReference type="SUPFAM" id="SSF88659">
    <property type="entry name" value="Sigma3 and sigma4 domains of RNA polymerase sigma factors"/>
    <property type="match status" value="1"/>
</dbReference>
<gene>
    <name evidence="9" type="ORF">EXU48_02295</name>
</gene>
<dbReference type="InterPro" id="IPR013325">
    <property type="entry name" value="RNA_pol_sigma_r2"/>
</dbReference>
<feature type="domain" description="RNA polymerase sigma factor 70 region 4 type 2" evidence="7">
    <location>
        <begin position="113"/>
        <end position="163"/>
    </location>
</feature>
<evidence type="ECO:0000313" key="10">
    <source>
        <dbReference type="Proteomes" id="UP000504882"/>
    </source>
</evidence>
<dbReference type="InterPro" id="IPR007627">
    <property type="entry name" value="RNA_pol_sigma70_r2"/>
</dbReference>
<name>A0ABY2E959_9MICO</name>
<keyword evidence="4" id="KW-0731">Sigma factor</keyword>
<evidence type="ECO:0000256" key="4">
    <source>
        <dbReference type="ARBA" id="ARBA00023082"/>
    </source>
</evidence>
<evidence type="ECO:0000259" key="7">
    <source>
        <dbReference type="Pfam" id="PF08281"/>
    </source>
</evidence>
<dbReference type="InterPro" id="IPR013324">
    <property type="entry name" value="RNA_pol_sigma_r3/r4-like"/>
</dbReference>
<protein>
    <submittedName>
        <fullName evidence="9">Sigma-70 family RNA polymerase sigma factor</fullName>
    </submittedName>
</protein>
<evidence type="ECO:0000256" key="5">
    <source>
        <dbReference type="ARBA" id="ARBA00023163"/>
    </source>
</evidence>
<keyword evidence="5" id="KW-0804">Transcription</keyword>
<evidence type="ECO:0000256" key="1">
    <source>
        <dbReference type="ARBA" id="ARBA00010641"/>
    </source>
</evidence>
<dbReference type="SUPFAM" id="SSF54427">
    <property type="entry name" value="NTF2-like"/>
    <property type="match status" value="1"/>
</dbReference>
<dbReference type="InterPro" id="IPR036388">
    <property type="entry name" value="WH-like_DNA-bd_sf"/>
</dbReference>
<dbReference type="SUPFAM" id="SSF88946">
    <property type="entry name" value="Sigma2 domain of RNA polymerase sigma factors"/>
    <property type="match status" value="1"/>
</dbReference>
<dbReference type="InterPro" id="IPR032710">
    <property type="entry name" value="NTF2-like_dom_sf"/>
</dbReference>
<evidence type="ECO:0000259" key="6">
    <source>
        <dbReference type="Pfam" id="PF04542"/>
    </source>
</evidence>
<dbReference type="RefSeq" id="WP_133105937.1">
    <property type="nucleotide sequence ID" value="NZ_SMNA01000001.1"/>
</dbReference>